<sequence length="303" mass="34046">MYHRHSDPAAFPLPSIQHERLPSLSSRTHASLPSIVDILASHDSEYTLPDRPRSKTYPSLSYQRQILTPLQPAEDMSPWPSATQYHSILTQHQMRLVSTLLTLSPQPLHSHKTPFPPQIPIYDFGNDARGVSMHPSFIYTNPVSCMYFLPCTKLLGKGSFGFPRHYDENTHENGSKHFTSKKFEWRKMSFVTALAKQNALVRYITATCYVKTDSRQAGRTKKVFRMHAVMLANAQGTGEFGRHVLVHIRAGGSKRAGVRSLRANTAKAKISPGNEVKLLRDHRSDSNSSASTIVSEMDDDTMT</sequence>
<evidence type="ECO:0000256" key="1">
    <source>
        <dbReference type="SAM" id="MobiDB-lite"/>
    </source>
</evidence>
<name>F0WKS9_9STRA</name>
<reference evidence="2" key="2">
    <citation type="submission" date="2011-02" db="EMBL/GenBank/DDBJ databases">
        <authorList>
            <person name="MacLean D."/>
        </authorList>
    </citation>
    <scope>NUCLEOTIDE SEQUENCE</scope>
</reference>
<accession>F0WKS9</accession>
<evidence type="ECO:0000313" key="2">
    <source>
        <dbReference type="EMBL" id="CCA21886.1"/>
    </source>
</evidence>
<feature type="region of interest" description="Disordered" evidence="1">
    <location>
        <begin position="280"/>
        <end position="303"/>
    </location>
</feature>
<dbReference type="HOGENOM" id="CLU_919561_0_0_1"/>
<dbReference type="EMBL" id="FR824182">
    <property type="protein sequence ID" value="CCA21886.1"/>
    <property type="molecule type" value="Genomic_DNA"/>
</dbReference>
<reference evidence="2" key="1">
    <citation type="journal article" date="2011" name="PLoS Biol.">
        <title>Gene gain and loss during evolution of obligate parasitism in the white rust pathogen of Arabidopsis thaliana.</title>
        <authorList>
            <person name="Kemen E."/>
            <person name="Gardiner A."/>
            <person name="Schultz-Larsen T."/>
            <person name="Kemen A.C."/>
            <person name="Balmuth A.L."/>
            <person name="Robert-Seilaniantz A."/>
            <person name="Bailey K."/>
            <person name="Holub E."/>
            <person name="Studholme D.J."/>
            <person name="Maclean D."/>
            <person name="Jones J.D."/>
        </authorList>
    </citation>
    <scope>NUCLEOTIDE SEQUENCE</scope>
</reference>
<dbReference type="AlphaFoldDB" id="F0WKS9"/>
<gene>
    <name evidence="2" type="primary">AlNc14C137G7119</name>
    <name evidence="2" type="ORF">ALNC14_080290</name>
</gene>
<protein>
    <submittedName>
        <fullName evidence="2">Uncharacterized protein AlNc14C137G7119</fullName>
    </submittedName>
</protein>
<organism evidence="2">
    <name type="scientific">Albugo laibachii Nc14</name>
    <dbReference type="NCBI Taxonomy" id="890382"/>
    <lineage>
        <taxon>Eukaryota</taxon>
        <taxon>Sar</taxon>
        <taxon>Stramenopiles</taxon>
        <taxon>Oomycota</taxon>
        <taxon>Peronosporomycetes</taxon>
        <taxon>Albuginales</taxon>
        <taxon>Albuginaceae</taxon>
        <taxon>Albugo</taxon>
    </lineage>
</organism>
<proteinExistence type="predicted"/>